<dbReference type="InterPro" id="IPR036282">
    <property type="entry name" value="Glutathione-S-Trfase_C_sf"/>
</dbReference>
<feature type="region of interest" description="Disordered" evidence="1">
    <location>
        <begin position="1"/>
        <end position="31"/>
    </location>
</feature>
<name>A0A2H5EU87_9RHOB</name>
<dbReference type="InterPro" id="IPR010987">
    <property type="entry name" value="Glutathione-S-Trfase_C-like"/>
</dbReference>
<dbReference type="AlphaFoldDB" id="A0A2H5EU87"/>
<keyword evidence="5" id="KW-1185">Reference proteome</keyword>
<accession>A0A2H5EU87</accession>
<dbReference type="InterPro" id="IPR040079">
    <property type="entry name" value="Glutathione_S-Trfase"/>
</dbReference>
<dbReference type="EMBL" id="CP025430">
    <property type="protein sequence ID" value="AUH62859.1"/>
    <property type="molecule type" value="Genomic_DNA"/>
</dbReference>
<dbReference type="PANTHER" id="PTHR44051">
    <property type="entry name" value="GLUTATHIONE S-TRANSFERASE-RELATED"/>
    <property type="match status" value="1"/>
</dbReference>
<evidence type="ECO:0008006" key="6">
    <source>
        <dbReference type="Google" id="ProtNLM"/>
    </source>
</evidence>
<dbReference type="SFLD" id="SFLDS00019">
    <property type="entry name" value="Glutathione_Transferase_(cytos"/>
    <property type="match status" value="1"/>
</dbReference>
<evidence type="ECO:0000259" key="2">
    <source>
        <dbReference type="PROSITE" id="PS50404"/>
    </source>
</evidence>
<dbReference type="Gene3D" id="1.20.1050.10">
    <property type="match status" value="1"/>
</dbReference>
<evidence type="ECO:0000256" key="1">
    <source>
        <dbReference type="SAM" id="MobiDB-lite"/>
    </source>
</evidence>
<reference evidence="4 5" key="1">
    <citation type="journal article" date="2013" name="Antonie Van Leeuwenhoek">
        <title>Paracoccus zhejiangensis sp. nov., isolated from activated sludge in wastewater-treatment system.</title>
        <authorList>
            <person name="Wu Z.G."/>
            <person name="Zhang D.F."/>
            <person name="Liu Y.L."/>
            <person name="Wang F."/>
            <person name="Jiang X."/>
            <person name="Li C."/>
            <person name="Li S.P."/>
            <person name="Hong Q."/>
            <person name="Li W.J."/>
        </authorList>
    </citation>
    <scope>NUCLEOTIDE SEQUENCE [LARGE SCALE GENOMIC DNA]</scope>
    <source>
        <strain evidence="4 5">J6</strain>
    </source>
</reference>
<evidence type="ECO:0000259" key="3">
    <source>
        <dbReference type="PROSITE" id="PS50405"/>
    </source>
</evidence>
<dbReference type="SUPFAM" id="SSF52833">
    <property type="entry name" value="Thioredoxin-like"/>
    <property type="match status" value="1"/>
</dbReference>
<dbReference type="SUPFAM" id="SSF47616">
    <property type="entry name" value="GST C-terminal domain-like"/>
    <property type="match status" value="1"/>
</dbReference>
<dbReference type="PROSITE" id="PS50404">
    <property type="entry name" value="GST_NTER"/>
    <property type="match status" value="1"/>
</dbReference>
<dbReference type="Proteomes" id="UP000234530">
    <property type="component" value="Chromosome"/>
</dbReference>
<sequence length="260" mass="28488">MTGGSVGLSGSERKIAPSAGSSDPYRDRRLPAGRPASWEAAKWRYGLAQVETGRYRLFWERMSGAMVIELLLEEMQIPYERVAIDMAAGAHRSPAYLAVNPTGQVPALAFPSGEVIGETAAIIIALGERHPDTPLVLGPDHPDRATFLRWLIYMAASPYMTFVQLNHPERFLDDPGAHPALVDNARKRLLDQFTLLDRAIAGRPFFLAGGISALDLYAYMLTEFFGDDPVALADRPRLARLHGAVAKRNSTAQARPRHGG</sequence>
<feature type="domain" description="GST N-terminal" evidence="2">
    <location>
        <begin position="52"/>
        <end position="134"/>
    </location>
</feature>
<dbReference type="CDD" id="cd03057">
    <property type="entry name" value="GST_N_Beta"/>
    <property type="match status" value="1"/>
</dbReference>
<protein>
    <recommendedName>
        <fullName evidence="6">Glutathione S-transferase</fullName>
    </recommendedName>
</protein>
<proteinExistence type="predicted"/>
<feature type="domain" description="GST C-terminal" evidence="3">
    <location>
        <begin position="140"/>
        <end position="260"/>
    </location>
</feature>
<dbReference type="KEGG" id="pzh:CX676_00670"/>
<organism evidence="4 5">
    <name type="scientific">Paracoccus zhejiangensis</name>
    <dbReference type="NCBI Taxonomy" id="1077935"/>
    <lineage>
        <taxon>Bacteria</taxon>
        <taxon>Pseudomonadati</taxon>
        <taxon>Pseudomonadota</taxon>
        <taxon>Alphaproteobacteria</taxon>
        <taxon>Rhodobacterales</taxon>
        <taxon>Paracoccaceae</taxon>
        <taxon>Paracoccus</taxon>
    </lineage>
</organism>
<dbReference type="InterPro" id="IPR004045">
    <property type="entry name" value="Glutathione_S-Trfase_N"/>
</dbReference>
<dbReference type="Gene3D" id="3.40.30.10">
    <property type="entry name" value="Glutaredoxin"/>
    <property type="match status" value="1"/>
</dbReference>
<dbReference type="PROSITE" id="PS50405">
    <property type="entry name" value="GST_CTER"/>
    <property type="match status" value="1"/>
</dbReference>
<evidence type="ECO:0000313" key="5">
    <source>
        <dbReference type="Proteomes" id="UP000234530"/>
    </source>
</evidence>
<dbReference type="PANTHER" id="PTHR44051:SF8">
    <property type="entry name" value="GLUTATHIONE S-TRANSFERASE GSTA"/>
    <property type="match status" value="1"/>
</dbReference>
<gene>
    <name evidence="4" type="ORF">CX676_00670</name>
</gene>
<dbReference type="SFLD" id="SFLDG00358">
    <property type="entry name" value="Main_(cytGST)"/>
    <property type="match status" value="1"/>
</dbReference>
<evidence type="ECO:0000313" key="4">
    <source>
        <dbReference type="EMBL" id="AUH62859.1"/>
    </source>
</evidence>
<dbReference type="InterPro" id="IPR036249">
    <property type="entry name" value="Thioredoxin-like_sf"/>
</dbReference>
<dbReference type="Pfam" id="PF13409">
    <property type="entry name" value="GST_N_2"/>
    <property type="match status" value="1"/>
</dbReference>